<dbReference type="RefSeq" id="WP_165105305.1">
    <property type="nucleotide sequence ID" value="NZ_JAAKYA010000006.1"/>
</dbReference>
<evidence type="ECO:0000313" key="3">
    <source>
        <dbReference type="Proteomes" id="UP000477311"/>
    </source>
</evidence>
<keyword evidence="1" id="KW-0812">Transmembrane</keyword>
<gene>
    <name evidence="2" type="ORF">G4L39_01245</name>
</gene>
<keyword evidence="1" id="KW-1133">Transmembrane helix</keyword>
<accession>A0A6M1RRE0</accession>
<keyword evidence="3" id="KW-1185">Reference proteome</keyword>
<feature type="transmembrane region" description="Helical" evidence="1">
    <location>
        <begin position="35"/>
        <end position="52"/>
    </location>
</feature>
<reference evidence="2 3" key="1">
    <citation type="submission" date="2020-02" db="EMBL/GenBank/DDBJ databases">
        <title>Draft genome sequence of Limisphaera ngatamarikiensis NGM72.4T, a thermophilic Verrucomicrobia grouped in subdivision 3.</title>
        <authorList>
            <person name="Carere C.R."/>
            <person name="Steen J."/>
            <person name="Hugenholtz P."/>
            <person name="Stott M.B."/>
        </authorList>
    </citation>
    <scope>NUCLEOTIDE SEQUENCE [LARGE SCALE GENOMIC DNA]</scope>
    <source>
        <strain evidence="2 3">NGM72.4</strain>
    </source>
</reference>
<proteinExistence type="predicted"/>
<dbReference type="AlphaFoldDB" id="A0A6M1RRE0"/>
<dbReference type="EMBL" id="JAAKYA010000006">
    <property type="protein sequence ID" value="NGO38024.1"/>
    <property type="molecule type" value="Genomic_DNA"/>
</dbReference>
<comment type="caution">
    <text evidence="2">The sequence shown here is derived from an EMBL/GenBank/DDBJ whole genome shotgun (WGS) entry which is preliminary data.</text>
</comment>
<protein>
    <submittedName>
        <fullName evidence="2">Uncharacterized protein</fullName>
    </submittedName>
</protein>
<evidence type="ECO:0000256" key="1">
    <source>
        <dbReference type="SAM" id="Phobius"/>
    </source>
</evidence>
<keyword evidence="1" id="KW-0472">Membrane</keyword>
<organism evidence="2 3">
    <name type="scientific">Limisphaera ngatamarikiensis</name>
    <dbReference type="NCBI Taxonomy" id="1324935"/>
    <lineage>
        <taxon>Bacteria</taxon>
        <taxon>Pseudomonadati</taxon>
        <taxon>Verrucomicrobiota</taxon>
        <taxon>Verrucomicrobiia</taxon>
        <taxon>Limisphaerales</taxon>
        <taxon>Limisphaeraceae</taxon>
        <taxon>Limisphaera</taxon>
    </lineage>
</organism>
<dbReference type="Proteomes" id="UP000477311">
    <property type="component" value="Unassembled WGS sequence"/>
</dbReference>
<sequence length="57" mass="6339">MQTIFRVLAFAALALTVVPPFLFMIQQLAEPTMKSWMLAGTVLWFATAPWALRGGAR</sequence>
<evidence type="ECO:0000313" key="2">
    <source>
        <dbReference type="EMBL" id="NGO38024.1"/>
    </source>
</evidence>
<feature type="transmembrane region" description="Helical" evidence="1">
    <location>
        <begin position="7"/>
        <end position="29"/>
    </location>
</feature>
<name>A0A6M1RRE0_9BACT</name>